<dbReference type="SUPFAM" id="SSF51182">
    <property type="entry name" value="RmlC-like cupins"/>
    <property type="match status" value="1"/>
</dbReference>
<dbReference type="RefSeq" id="WP_364589795.1">
    <property type="nucleotide sequence ID" value="NZ_JBFAQK010000006.1"/>
</dbReference>
<keyword evidence="2" id="KW-1185">Reference proteome</keyword>
<evidence type="ECO:0000313" key="2">
    <source>
        <dbReference type="Proteomes" id="UP001552521"/>
    </source>
</evidence>
<evidence type="ECO:0000313" key="1">
    <source>
        <dbReference type="EMBL" id="MEV4680546.1"/>
    </source>
</evidence>
<proteinExistence type="predicted"/>
<name>A0ABV3HQ13_9ACTN</name>
<gene>
    <name evidence="1" type="ORF">AB0K36_07180</name>
</gene>
<dbReference type="InterPro" id="IPR011051">
    <property type="entry name" value="RmlC_Cupin_sf"/>
</dbReference>
<sequence length="47" mass="5322">MHTFWNAGDTRARLLEVISPGGLEELFRWLDRLGGESGPEDLEQKGH</sequence>
<reference evidence="1 2" key="1">
    <citation type="submission" date="2024-06" db="EMBL/GenBank/DDBJ databases">
        <title>The Natural Products Discovery Center: Release of the First 8490 Sequenced Strains for Exploring Actinobacteria Biosynthetic Diversity.</title>
        <authorList>
            <person name="Kalkreuter E."/>
            <person name="Kautsar S.A."/>
            <person name="Yang D."/>
            <person name="Bader C.D."/>
            <person name="Teijaro C.N."/>
            <person name="Fluegel L."/>
            <person name="Davis C.M."/>
            <person name="Simpson J.R."/>
            <person name="Lauterbach L."/>
            <person name="Steele A.D."/>
            <person name="Gui C."/>
            <person name="Meng S."/>
            <person name="Li G."/>
            <person name="Viehrig K."/>
            <person name="Ye F."/>
            <person name="Su P."/>
            <person name="Kiefer A.F."/>
            <person name="Nichols A."/>
            <person name="Cepeda A.J."/>
            <person name="Yan W."/>
            <person name="Fan B."/>
            <person name="Jiang Y."/>
            <person name="Adhikari A."/>
            <person name="Zheng C.-J."/>
            <person name="Schuster L."/>
            <person name="Cowan T.M."/>
            <person name="Smanski M.J."/>
            <person name="Chevrette M.G."/>
            <person name="De Carvalho L.P.S."/>
            <person name="Shen B."/>
        </authorList>
    </citation>
    <scope>NUCLEOTIDE SEQUENCE [LARGE SCALE GENOMIC DNA]</scope>
    <source>
        <strain evidence="1 2">NPDC049344</strain>
    </source>
</reference>
<organism evidence="1 2">
    <name type="scientific">Streptomyces kurssanovii</name>
    <dbReference type="NCBI Taxonomy" id="67312"/>
    <lineage>
        <taxon>Bacteria</taxon>
        <taxon>Bacillati</taxon>
        <taxon>Actinomycetota</taxon>
        <taxon>Actinomycetes</taxon>
        <taxon>Kitasatosporales</taxon>
        <taxon>Streptomycetaceae</taxon>
        <taxon>Streptomyces</taxon>
    </lineage>
</organism>
<dbReference type="InterPro" id="IPR014710">
    <property type="entry name" value="RmlC-like_jellyroll"/>
</dbReference>
<dbReference type="Proteomes" id="UP001552521">
    <property type="component" value="Unassembled WGS sequence"/>
</dbReference>
<protein>
    <submittedName>
        <fullName evidence="1">Uncharacterized protein</fullName>
    </submittedName>
</protein>
<accession>A0ABV3HQ13</accession>
<comment type="caution">
    <text evidence="1">The sequence shown here is derived from an EMBL/GenBank/DDBJ whole genome shotgun (WGS) entry which is preliminary data.</text>
</comment>
<dbReference type="Gene3D" id="2.60.120.10">
    <property type="entry name" value="Jelly Rolls"/>
    <property type="match status" value="1"/>
</dbReference>
<dbReference type="EMBL" id="JBFAQK010000006">
    <property type="protein sequence ID" value="MEV4680546.1"/>
    <property type="molecule type" value="Genomic_DNA"/>
</dbReference>